<evidence type="ECO:0000259" key="6">
    <source>
        <dbReference type="PROSITE" id="PS50066"/>
    </source>
</evidence>
<dbReference type="GO" id="GO:0009631">
    <property type="term" value="P:cold acclimation"/>
    <property type="evidence" value="ECO:0007669"/>
    <property type="project" value="InterPro"/>
</dbReference>
<reference evidence="7 8" key="1">
    <citation type="journal article" date="2021" name="Hortic Res">
        <title>The domestication of Cucurbita argyrosperma as revealed by the genome of its wild relative.</title>
        <authorList>
            <person name="Barrera-Redondo J."/>
            <person name="Sanchez-de la Vega G."/>
            <person name="Aguirre-Liguori J.A."/>
            <person name="Castellanos-Morales G."/>
            <person name="Gutierrez-Guerrero Y.T."/>
            <person name="Aguirre-Dugua X."/>
            <person name="Aguirre-Planter E."/>
            <person name="Tenaillon M.I."/>
            <person name="Lira-Saade R."/>
            <person name="Eguiarte L.E."/>
        </authorList>
    </citation>
    <scope>NUCLEOTIDE SEQUENCE [LARGE SCALE GENOMIC DNA]</scope>
    <source>
        <strain evidence="7">JBR-2021</strain>
    </source>
</reference>
<organism evidence="7 8">
    <name type="scientific">Cucurbita argyrosperma subsp. sororia</name>
    <dbReference type="NCBI Taxonomy" id="37648"/>
    <lineage>
        <taxon>Eukaryota</taxon>
        <taxon>Viridiplantae</taxon>
        <taxon>Streptophyta</taxon>
        <taxon>Embryophyta</taxon>
        <taxon>Tracheophyta</taxon>
        <taxon>Spermatophyta</taxon>
        <taxon>Magnoliopsida</taxon>
        <taxon>eudicotyledons</taxon>
        <taxon>Gunneridae</taxon>
        <taxon>Pentapetalae</taxon>
        <taxon>rosids</taxon>
        <taxon>fabids</taxon>
        <taxon>Cucurbitales</taxon>
        <taxon>Cucurbitaceae</taxon>
        <taxon>Cucurbiteae</taxon>
        <taxon>Cucurbita</taxon>
    </lineage>
</organism>
<dbReference type="Proteomes" id="UP000685013">
    <property type="component" value="Chromosome 20"/>
</dbReference>
<feature type="domain" description="MADS-box" evidence="6">
    <location>
        <begin position="5"/>
        <end position="65"/>
    </location>
</feature>
<keyword evidence="2" id="KW-0805">Transcription regulation</keyword>
<dbReference type="InterPro" id="IPR033244">
    <property type="entry name" value="MED32"/>
</dbReference>
<dbReference type="PANTHER" id="PTHR35989:SF1">
    <property type="entry name" value="MEDIATOR OF RNA POLYMERASE II TRANSCRIPTION SUBUNIT 32"/>
    <property type="match status" value="1"/>
</dbReference>
<dbReference type="PANTHER" id="PTHR35989">
    <property type="entry name" value="MEDIATOR OF RNA POLYMERASE II TRANSCRIPTION SUBUNIT 32"/>
    <property type="match status" value="1"/>
</dbReference>
<evidence type="ECO:0000256" key="2">
    <source>
        <dbReference type="ARBA" id="ARBA00023015"/>
    </source>
</evidence>
<accession>A0AAV6LW54</accession>
<sequence length="478" mass="52637">MKKSLGRRKIEIKKLEKKSSQQVTFSKRRAGLFNKAAELSVLCGAEIAILVASSRNNLYTFGHPNVESLLDRFLTGNSAPPKPAEAYLPLEELNRDFDDVAAEYDIEKRRTAERLSNDRFWWDEPLESMKIDDLKRFRSSLVDLRGKVAERLEKFTAMRKEGSPLPALQPSTPPSIDLVENLQRPPTPPPSIGLFENLQWPLTPPSIDLVENLERLPTSPSIDFFENLQWPSTPPSINLVENLQRPQTPPSIGLFEKIQWPSTPPSIDLVESLQWSPMPSIHLAENDQCLLSSFQISGNHSADRLLSPEHTIVRCRRFAVSDMDSLVDSLNNAYQEFVSGAANVLEANEASGAQKTAATDAALENFKQKWELFRVACDQAEEFVESVKQRIGSECLVDEATGSLASKSGQAAAATTTGLPPISAVRLEQMSKAVRWLVIELQHGSGAAAAAAAAAASASAHSHPSAPFDARFTEDATQ</sequence>
<dbReference type="InterPro" id="IPR002100">
    <property type="entry name" value="TF_MADSbox"/>
</dbReference>
<dbReference type="GO" id="GO:0046983">
    <property type="term" value="F:protein dimerization activity"/>
    <property type="evidence" value="ECO:0007669"/>
    <property type="project" value="InterPro"/>
</dbReference>
<keyword evidence="3" id="KW-0238">DNA-binding</keyword>
<evidence type="ECO:0000313" key="7">
    <source>
        <dbReference type="EMBL" id="KAG6571130.1"/>
    </source>
</evidence>
<dbReference type="EMBL" id="JAGKQH010000020">
    <property type="protein sequence ID" value="KAG6571130.1"/>
    <property type="molecule type" value="Genomic_DNA"/>
</dbReference>
<dbReference type="GO" id="GO:0006355">
    <property type="term" value="P:regulation of DNA-templated transcription"/>
    <property type="evidence" value="ECO:0007669"/>
    <property type="project" value="InterPro"/>
</dbReference>
<dbReference type="SMART" id="SM00432">
    <property type="entry name" value="MADS"/>
    <property type="match status" value="1"/>
</dbReference>
<dbReference type="GO" id="GO:0003677">
    <property type="term" value="F:DNA binding"/>
    <property type="evidence" value="ECO:0007669"/>
    <property type="project" value="UniProtKB-KW"/>
</dbReference>
<evidence type="ECO:0000256" key="4">
    <source>
        <dbReference type="ARBA" id="ARBA00023163"/>
    </source>
</evidence>
<evidence type="ECO:0000256" key="5">
    <source>
        <dbReference type="ARBA" id="ARBA00023242"/>
    </source>
</evidence>
<dbReference type="AlphaFoldDB" id="A0AAV6LW54"/>
<name>A0AAV6LW54_9ROSI</name>
<keyword evidence="5" id="KW-0539">Nucleus</keyword>
<dbReference type="FunFam" id="3.40.1810.10:FF:000006">
    <property type="entry name" value="Agamous-like MADS-box protein AGL62"/>
    <property type="match status" value="1"/>
</dbReference>
<dbReference type="GO" id="GO:0016592">
    <property type="term" value="C:mediator complex"/>
    <property type="evidence" value="ECO:0007669"/>
    <property type="project" value="InterPro"/>
</dbReference>
<keyword evidence="8" id="KW-1185">Reference proteome</keyword>
<dbReference type="Pfam" id="PF00319">
    <property type="entry name" value="SRF-TF"/>
    <property type="match status" value="1"/>
</dbReference>
<proteinExistence type="predicted"/>
<dbReference type="GO" id="GO:0010150">
    <property type="term" value="P:leaf senescence"/>
    <property type="evidence" value="ECO:0007669"/>
    <property type="project" value="InterPro"/>
</dbReference>
<comment type="caution">
    <text evidence="7">The sequence shown here is derived from an EMBL/GenBank/DDBJ whole genome shotgun (WGS) entry which is preliminary data.</text>
</comment>
<protein>
    <submittedName>
        <fullName evidence="7">Mediator of RNA polymerase II transcription subunit 32</fullName>
    </submittedName>
</protein>
<comment type="subcellular location">
    <subcellularLocation>
        <location evidence="1">Nucleus</location>
    </subcellularLocation>
</comment>
<dbReference type="PROSITE" id="PS50066">
    <property type="entry name" value="MADS_BOX_2"/>
    <property type="match status" value="1"/>
</dbReference>
<dbReference type="GO" id="GO:0048364">
    <property type="term" value="P:root development"/>
    <property type="evidence" value="ECO:0007669"/>
    <property type="project" value="InterPro"/>
</dbReference>
<gene>
    <name evidence="7" type="primary">MED32</name>
    <name evidence="7" type="ORF">SDJN03_30045</name>
</gene>
<evidence type="ECO:0000256" key="3">
    <source>
        <dbReference type="ARBA" id="ARBA00023125"/>
    </source>
</evidence>
<evidence type="ECO:0000313" key="8">
    <source>
        <dbReference type="Proteomes" id="UP000685013"/>
    </source>
</evidence>
<feature type="non-terminal residue" evidence="7">
    <location>
        <position position="1"/>
    </location>
</feature>
<evidence type="ECO:0000256" key="1">
    <source>
        <dbReference type="ARBA" id="ARBA00004123"/>
    </source>
</evidence>
<keyword evidence="4" id="KW-0804">Transcription</keyword>